<gene>
    <name evidence="3" type="ORF">EV378_2424</name>
</gene>
<dbReference type="Proteomes" id="UP000295560">
    <property type="component" value="Unassembled WGS sequence"/>
</dbReference>
<keyword evidence="2" id="KW-1133">Transmembrane helix</keyword>
<accession>A0A4V6NDJ8</accession>
<sequence>MLVGAVTGPGATTAVVSVPAQDPAPPPGKGPEFGNASVVGLVVVLLLLIATAMLIRSMSKRIRKLPASFDEPGSGSPEDTDGTSGDTSATGSESRS</sequence>
<dbReference type="EMBL" id="SMFZ01000001">
    <property type="protein sequence ID" value="TCK26586.1"/>
    <property type="molecule type" value="Genomic_DNA"/>
</dbReference>
<feature type="region of interest" description="Disordered" evidence="1">
    <location>
        <begin position="66"/>
        <end position="96"/>
    </location>
</feature>
<evidence type="ECO:0000256" key="2">
    <source>
        <dbReference type="SAM" id="Phobius"/>
    </source>
</evidence>
<protein>
    <submittedName>
        <fullName evidence="3">Uncharacterized protein</fullName>
    </submittedName>
</protein>
<evidence type="ECO:0000256" key="1">
    <source>
        <dbReference type="SAM" id="MobiDB-lite"/>
    </source>
</evidence>
<comment type="caution">
    <text evidence="3">The sequence shown here is derived from an EMBL/GenBank/DDBJ whole genome shotgun (WGS) entry which is preliminary data.</text>
</comment>
<name>A0A4V6NDJ8_PSEEN</name>
<keyword evidence="2" id="KW-0812">Transmembrane</keyword>
<evidence type="ECO:0000313" key="4">
    <source>
        <dbReference type="Proteomes" id="UP000295560"/>
    </source>
</evidence>
<proteinExistence type="predicted"/>
<organism evidence="3 4">
    <name type="scientific">Pseudonocardia endophytica</name>
    <dbReference type="NCBI Taxonomy" id="401976"/>
    <lineage>
        <taxon>Bacteria</taxon>
        <taxon>Bacillati</taxon>
        <taxon>Actinomycetota</taxon>
        <taxon>Actinomycetes</taxon>
        <taxon>Pseudonocardiales</taxon>
        <taxon>Pseudonocardiaceae</taxon>
        <taxon>Pseudonocardia</taxon>
    </lineage>
</organism>
<keyword evidence="2" id="KW-0472">Membrane</keyword>
<feature type="transmembrane region" description="Helical" evidence="2">
    <location>
        <begin position="36"/>
        <end position="55"/>
    </location>
</feature>
<reference evidence="3 4" key="1">
    <citation type="submission" date="2019-03" db="EMBL/GenBank/DDBJ databases">
        <title>Sequencing the genomes of 1000 actinobacteria strains.</title>
        <authorList>
            <person name="Klenk H.-P."/>
        </authorList>
    </citation>
    <scope>NUCLEOTIDE SEQUENCE [LARGE SCALE GENOMIC DNA]</scope>
    <source>
        <strain evidence="3 4">DSM 44969</strain>
    </source>
</reference>
<evidence type="ECO:0000313" key="3">
    <source>
        <dbReference type="EMBL" id="TCK26586.1"/>
    </source>
</evidence>
<feature type="region of interest" description="Disordered" evidence="1">
    <location>
        <begin position="1"/>
        <end position="33"/>
    </location>
</feature>
<dbReference type="AlphaFoldDB" id="A0A4V6NDJ8"/>
<keyword evidence="4" id="KW-1185">Reference proteome</keyword>
<feature type="compositionally biased region" description="Low complexity" evidence="1">
    <location>
        <begin position="73"/>
        <end position="96"/>
    </location>
</feature>